<evidence type="ECO:0008006" key="3">
    <source>
        <dbReference type="Google" id="ProtNLM"/>
    </source>
</evidence>
<dbReference type="EMBL" id="LOKL01000101">
    <property type="protein sequence ID" value="MBZ3923798.1"/>
    <property type="molecule type" value="Genomic_DNA"/>
</dbReference>
<gene>
    <name evidence="1" type="ORF">Xseb_07655</name>
</gene>
<sequence>MTNVAAGKLRHRIRIERQVTKRDDDGVQVTTWQPVHAGTLAAGVEPLSAREFIAAGAGQGEVSARITIRYRAGILASMRAVRVRNGADAEIYNIQGALPDRESGLEYLTLPVSTGTNDGQ</sequence>
<accession>A0AAW4RP69</accession>
<organism evidence="1 2">
    <name type="scientific">Xanthomonas citri pv. sesbaniae</name>
    <dbReference type="NCBI Taxonomy" id="473425"/>
    <lineage>
        <taxon>Bacteria</taxon>
        <taxon>Pseudomonadati</taxon>
        <taxon>Pseudomonadota</taxon>
        <taxon>Gammaproteobacteria</taxon>
        <taxon>Lysobacterales</taxon>
        <taxon>Lysobacteraceae</taxon>
        <taxon>Xanthomonas</taxon>
    </lineage>
</organism>
<protein>
    <recommendedName>
        <fullName evidence="3">Head-tail adaptor protein</fullName>
    </recommendedName>
</protein>
<dbReference type="RefSeq" id="WP_089112596.1">
    <property type="nucleotide sequence ID" value="NZ_LOKL01000101.1"/>
</dbReference>
<dbReference type="InterPro" id="IPR038666">
    <property type="entry name" value="SSP1_head-tail_sf"/>
</dbReference>
<proteinExistence type="predicted"/>
<dbReference type="Pfam" id="PF05521">
    <property type="entry name" value="Phage_HCP"/>
    <property type="match status" value="1"/>
</dbReference>
<dbReference type="Proteomes" id="UP000825388">
    <property type="component" value="Unassembled WGS sequence"/>
</dbReference>
<evidence type="ECO:0000313" key="2">
    <source>
        <dbReference type="Proteomes" id="UP000825388"/>
    </source>
</evidence>
<dbReference type="AlphaFoldDB" id="A0AAW4RP69"/>
<name>A0AAW4RP69_XANCI</name>
<evidence type="ECO:0000313" key="1">
    <source>
        <dbReference type="EMBL" id="MBZ3923798.1"/>
    </source>
</evidence>
<dbReference type="NCBIfam" id="TIGR01563">
    <property type="entry name" value="gp16_SPP1"/>
    <property type="match status" value="1"/>
</dbReference>
<dbReference type="Gene3D" id="2.40.10.270">
    <property type="entry name" value="Bacteriophage SPP1 head-tail adaptor protein"/>
    <property type="match status" value="1"/>
</dbReference>
<comment type="caution">
    <text evidence="1">The sequence shown here is derived from an EMBL/GenBank/DDBJ whole genome shotgun (WGS) entry which is preliminary data.</text>
</comment>
<reference evidence="1" key="1">
    <citation type="submission" date="2015-12" db="EMBL/GenBank/DDBJ databases">
        <authorList>
            <person name="Bansal K."/>
            <person name="Midha S."/>
            <person name="Patil P.B."/>
        </authorList>
    </citation>
    <scope>NUCLEOTIDE SEQUENCE</scope>
    <source>
        <strain evidence="1">LMG867</strain>
    </source>
</reference>
<dbReference type="InterPro" id="IPR008767">
    <property type="entry name" value="Phage_SPP1_head-tail_adaptor"/>
</dbReference>